<gene>
    <name evidence="1" type="ORF">MM213_13810</name>
</gene>
<proteinExistence type="predicted"/>
<reference evidence="1" key="1">
    <citation type="submission" date="2022-03" db="EMBL/GenBank/DDBJ databases">
        <title>De novo assembled genomes of Belliella spp. (Cyclobacteriaceae) strains.</title>
        <authorList>
            <person name="Szabo A."/>
            <person name="Korponai K."/>
            <person name="Felfoldi T."/>
        </authorList>
    </citation>
    <scope>NUCLEOTIDE SEQUENCE</scope>
    <source>
        <strain evidence="1">DSM 111903</strain>
    </source>
</reference>
<sequence>MTKFGKLQPEKINIVDFKIISGSLNNPFSFNADLLEGHQFDVNFDMGFNLEDKLVKADFKADVFTKSKEQQEEVSGRFHFVFVFLVENLDQLVEFGENKKSLEINGSLGNALASISYSTSRGVLMSRFQGTPLKDFILPVINPNDLLK</sequence>
<evidence type="ECO:0008006" key="3">
    <source>
        <dbReference type="Google" id="ProtNLM"/>
    </source>
</evidence>
<accession>A0ABS9VEX4</accession>
<comment type="caution">
    <text evidence="1">The sequence shown here is derived from an EMBL/GenBank/DDBJ whole genome shotgun (WGS) entry which is preliminary data.</text>
</comment>
<protein>
    <recommendedName>
        <fullName evidence="3">Preprotein translocase subunit SecB</fullName>
    </recommendedName>
</protein>
<dbReference type="RefSeq" id="WP_241413109.1">
    <property type="nucleotide sequence ID" value="NZ_JAKZGO010000011.1"/>
</dbReference>
<name>A0ABS9VEX4_9BACT</name>
<dbReference type="EMBL" id="JAKZGO010000011">
    <property type="protein sequence ID" value="MCH7414570.1"/>
    <property type="molecule type" value="Genomic_DNA"/>
</dbReference>
<evidence type="ECO:0000313" key="1">
    <source>
        <dbReference type="EMBL" id="MCH7414570.1"/>
    </source>
</evidence>
<keyword evidence="2" id="KW-1185">Reference proteome</keyword>
<dbReference type="Proteomes" id="UP001165430">
    <property type="component" value="Unassembled WGS sequence"/>
</dbReference>
<organism evidence="1 2">
    <name type="scientific">Belliella alkalica</name>
    <dbReference type="NCBI Taxonomy" id="1730871"/>
    <lineage>
        <taxon>Bacteria</taxon>
        <taxon>Pseudomonadati</taxon>
        <taxon>Bacteroidota</taxon>
        <taxon>Cytophagia</taxon>
        <taxon>Cytophagales</taxon>
        <taxon>Cyclobacteriaceae</taxon>
        <taxon>Belliella</taxon>
    </lineage>
</organism>
<evidence type="ECO:0000313" key="2">
    <source>
        <dbReference type="Proteomes" id="UP001165430"/>
    </source>
</evidence>